<dbReference type="InterPro" id="IPR013761">
    <property type="entry name" value="SAM/pointed_sf"/>
</dbReference>
<feature type="region of interest" description="Disordered" evidence="2">
    <location>
        <begin position="217"/>
        <end position="255"/>
    </location>
</feature>
<keyword evidence="5" id="KW-1185">Reference proteome</keyword>
<feature type="region of interest" description="Disordered" evidence="2">
    <location>
        <begin position="593"/>
        <end position="615"/>
    </location>
</feature>
<name>A0A8S4BRD2_9TELE</name>
<feature type="domain" description="PDZ" evidence="3">
    <location>
        <begin position="784"/>
        <end position="848"/>
    </location>
</feature>
<evidence type="ECO:0000256" key="2">
    <source>
        <dbReference type="SAM" id="MobiDB-lite"/>
    </source>
</evidence>
<dbReference type="SUPFAM" id="SSF50156">
    <property type="entry name" value="PDZ domain-like"/>
    <property type="match status" value="1"/>
</dbReference>
<feature type="compositionally biased region" description="Polar residues" evidence="2">
    <location>
        <begin position="594"/>
        <end position="615"/>
    </location>
</feature>
<proteinExistence type="predicted"/>
<dbReference type="AlphaFoldDB" id="A0A8S4BRD2"/>
<organism evidence="4 5">
    <name type="scientific">Menidia menidia</name>
    <name type="common">Atlantic silverside</name>
    <dbReference type="NCBI Taxonomy" id="238744"/>
    <lineage>
        <taxon>Eukaryota</taxon>
        <taxon>Metazoa</taxon>
        <taxon>Chordata</taxon>
        <taxon>Craniata</taxon>
        <taxon>Vertebrata</taxon>
        <taxon>Euteleostomi</taxon>
        <taxon>Actinopterygii</taxon>
        <taxon>Neopterygii</taxon>
        <taxon>Teleostei</taxon>
        <taxon>Neoteleostei</taxon>
        <taxon>Acanthomorphata</taxon>
        <taxon>Ovalentaria</taxon>
        <taxon>Atherinomorphae</taxon>
        <taxon>Atheriniformes</taxon>
        <taxon>Atherinopsidae</taxon>
        <taxon>Menidiinae</taxon>
        <taxon>Menidia</taxon>
    </lineage>
</organism>
<comment type="caution">
    <text evidence="4">The sequence shown here is derived from an EMBL/GenBank/DDBJ whole genome shotgun (WGS) entry which is preliminary data.</text>
</comment>
<evidence type="ECO:0000313" key="5">
    <source>
        <dbReference type="Proteomes" id="UP000677803"/>
    </source>
</evidence>
<protein>
    <submittedName>
        <fullName evidence="4">(Atlantic silverside) hypothetical protein</fullName>
    </submittedName>
</protein>
<accession>A0A8S4BRD2</accession>
<keyword evidence="1" id="KW-0175">Coiled coil</keyword>
<dbReference type="InterPro" id="IPR036034">
    <property type="entry name" value="PDZ_sf"/>
</dbReference>
<dbReference type="CDD" id="cd09487">
    <property type="entry name" value="SAM_superfamily"/>
    <property type="match status" value="1"/>
</dbReference>
<evidence type="ECO:0000313" key="4">
    <source>
        <dbReference type="EMBL" id="CAG6017605.1"/>
    </source>
</evidence>
<gene>
    <name evidence="4" type="ORF">MMEN_LOCUS20802</name>
</gene>
<sequence>MASRGAEEEGTHIQRWRWSPQRFLRRLFCCFCLCDEKEPLHEQEMINEDSVHQHADECGSGEREVIQITVEDLGIHNISFSLLDEDPVKPKNSIAHSTSSVSACRRVWKKKKVLKPLSSLPLQPKVHLASTPSDGEDAEEEEEEEEGLLTPPTINLIPPTPSDVVDDDQFFDNNSDESVAHTSGSDGSCVAGEEGTYEKKLDSMEAKDSAGQLFLEETKAGSEDENESNEGRSDVLGEPTESMPSERGKKEKTKHSFSWSAFQVAPLHEYLKKNDPSNSDTSCSDMLKEELCLLSNMAMMDAFPHKKRPLTRSCSFGDTITASSRFQTFTKTTNQCQEGKGVLRQRRKTVASFMPHSTDQNGNFPEKDVDIQGTKSFSGLNTEEVCQWFTSIGLQKCLPFIREAKLCGGDIASVDANTLATLHIVTLEDKEQLLSAIYNELHPPSTISQTLSSLTENLGPHNVEDFSTTPITMTKSKSSPQVSCLNMNQRSLKLRNHSQNHMIQRNSQMIEITINASERIVHLRTPKETTVGKIMDSCFKMLGMTDKNALLALKEKQDSPRELSPEQQIGTLLPSTSDNRQLELHLCKRDKPTLAQNGPEVSTPWENGNKNVQGDQSAKEERIRELNQQVDSLQNVIFQVQELHHDLVAFCTELKSMDTDVNLETLGAAELKKRLEMINSQLNDKRQSLQTLRDNINNPTAHKKKQLEVHLMEKMKINCQVFKKEISIVHLNRQATQLQNALQECYIKEKAQTKASTFGCLSRLVSPQSPAMLIAVHENQSHDGHYGFTCLHREGSGLEVAEVENSNLCVEDRLVEVNGVSVVNSTLSELTDLLLQGPCAQIVVLRQPPPILTSPLFLQNSVSPDPVQTVSPERGVVTKETPPQRKLMTI</sequence>
<dbReference type="SUPFAM" id="SSF47769">
    <property type="entry name" value="SAM/Pointed domain"/>
    <property type="match status" value="1"/>
</dbReference>
<dbReference type="Gene3D" id="2.30.42.10">
    <property type="match status" value="1"/>
</dbReference>
<feature type="compositionally biased region" description="Low complexity" evidence="2">
    <location>
        <begin position="148"/>
        <end position="157"/>
    </location>
</feature>
<dbReference type="Proteomes" id="UP000677803">
    <property type="component" value="Unassembled WGS sequence"/>
</dbReference>
<feature type="region of interest" description="Disordered" evidence="2">
    <location>
        <begin position="124"/>
        <end position="192"/>
    </location>
</feature>
<dbReference type="InterPro" id="IPR001478">
    <property type="entry name" value="PDZ"/>
</dbReference>
<feature type="region of interest" description="Disordered" evidence="2">
    <location>
        <begin position="863"/>
        <end position="890"/>
    </location>
</feature>
<feature type="coiled-coil region" evidence="1">
    <location>
        <begin position="668"/>
        <end position="695"/>
    </location>
</feature>
<dbReference type="SMART" id="SM00228">
    <property type="entry name" value="PDZ"/>
    <property type="match status" value="1"/>
</dbReference>
<dbReference type="OrthoDB" id="449487at2759"/>
<feature type="compositionally biased region" description="Acidic residues" evidence="2">
    <location>
        <begin position="134"/>
        <end position="147"/>
    </location>
</feature>
<reference evidence="4" key="1">
    <citation type="submission" date="2021-05" db="EMBL/GenBank/DDBJ databases">
        <authorList>
            <person name="Tigano A."/>
        </authorList>
    </citation>
    <scope>NUCLEOTIDE SEQUENCE</scope>
</reference>
<dbReference type="EMBL" id="CAJRST010039999">
    <property type="protein sequence ID" value="CAG6017605.1"/>
    <property type="molecule type" value="Genomic_DNA"/>
</dbReference>
<evidence type="ECO:0000259" key="3">
    <source>
        <dbReference type="SMART" id="SM00228"/>
    </source>
</evidence>
<dbReference type="PANTHER" id="PTHR12573">
    <property type="entry name" value="AT09986P-RELATED"/>
    <property type="match status" value="1"/>
</dbReference>
<dbReference type="PANTHER" id="PTHR12573:SF4">
    <property type="entry name" value="AT09986P-RELATED"/>
    <property type="match status" value="1"/>
</dbReference>
<dbReference type="Gene3D" id="1.10.150.50">
    <property type="entry name" value="Transcription Factor, Ets-1"/>
    <property type="match status" value="1"/>
</dbReference>
<evidence type="ECO:0000256" key="1">
    <source>
        <dbReference type="SAM" id="Coils"/>
    </source>
</evidence>